<dbReference type="AlphaFoldDB" id="A0A0F9KTA9"/>
<comment type="caution">
    <text evidence="1">The sequence shown here is derived from an EMBL/GenBank/DDBJ whole genome shotgun (WGS) entry which is preliminary data.</text>
</comment>
<accession>A0A0F9KTA9</accession>
<evidence type="ECO:0000313" key="1">
    <source>
        <dbReference type="EMBL" id="KKM78006.1"/>
    </source>
</evidence>
<protein>
    <submittedName>
        <fullName evidence="1">Uncharacterized protein</fullName>
    </submittedName>
</protein>
<reference evidence="1" key="1">
    <citation type="journal article" date="2015" name="Nature">
        <title>Complex archaea that bridge the gap between prokaryotes and eukaryotes.</title>
        <authorList>
            <person name="Spang A."/>
            <person name="Saw J.H."/>
            <person name="Jorgensen S.L."/>
            <person name="Zaremba-Niedzwiedzka K."/>
            <person name="Martijn J."/>
            <person name="Lind A.E."/>
            <person name="van Eijk R."/>
            <person name="Schleper C."/>
            <person name="Guy L."/>
            <person name="Ettema T.J."/>
        </authorList>
    </citation>
    <scope>NUCLEOTIDE SEQUENCE</scope>
</reference>
<name>A0A0F9KTA9_9ZZZZ</name>
<gene>
    <name evidence="1" type="ORF">LCGC14_1364340</name>
</gene>
<sequence>MIGLPTLWRQRAELLRENGAGGHAKAIERCADELETRDATHEEEVLSLAEAVVVSVYSEKHLRRLVEQGELEDVGTDGKLALRRGDLPRKVKSRRVPSLAAKRLLGHHVVET</sequence>
<proteinExistence type="predicted"/>
<organism evidence="1">
    <name type="scientific">marine sediment metagenome</name>
    <dbReference type="NCBI Taxonomy" id="412755"/>
    <lineage>
        <taxon>unclassified sequences</taxon>
        <taxon>metagenomes</taxon>
        <taxon>ecological metagenomes</taxon>
    </lineage>
</organism>
<dbReference type="EMBL" id="LAZR01008558">
    <property type="protein sequence ID" value="KKM78006.1"/>
    <property type="molecule type" value="Genomic_DNA"/>
</dbReference>